<evidence type="ECO:0000313" key="1">
    <source>
        <dbReference type="EMBL" id="CAH1232873.1"/>
    </source>
</evidence>
<reference evidence="1" key="1">
    <citation type="submission" date="2022-01" db="EMBL/GenBank/DDBJ databases">
        <authorList>
            <person name="Braso-Vives M."/>
        </authorList>
    </citation>
    <scope>NUCLEOTIDE SEQUENCE</scope>
</reference>
<dbReference type="OrthoDB" id="10147608at2759"/>
<sequence length="418" mass="46137">MAQSNCQPEKVRYRKERLARSTHVSKLVSSFEALTSQPRNDYTAAAGMTPVMTRRSVHEIKDELEGKTSTTPSEASVVKVSPQKPPRTKFLHYATPKSASIKEPQKTLWLCTQSLADTAVQTAAAVKQVKPATTDAETVASVSPQKPPQPHLIGDTAGATSDDVKPVAEHLLRTLGDPPGDTKVTVKTSRTQSVAGKNVRTALAVRQEQLLRTLLTGLPNAPAQTTITVTPRKPVRRQSLAVKLVGRAPTQPLADAAAKATESTPVLQPPQKPSRCRDYVIYRNNLGYFGFSLLTTMTPDMERCHVVFQAADSIAPLPVGRLVAVNFQPVKDKTACELHDIFNSSTESVRLRIQQLFFPVSVLQEMVADQISPVTYQEHMDYRRQRQAHPARRWVKRKLRGVARALSRIRDGITSCWT</sequence>
<gene>
    <name evidence="1" type="primary">Hypp522</name>
    <name evidence="1" type="ORF">BLAG_LOCUS1816</name>
</gene>
<accession>A0A8J9W4J4</accession>
<dbReference type="InterPro" id="IPR036034">
    <property type="entry name" value="PDZ_sf"/>
</dbReference>
<protein>
    <submittedName>
        <fullName evidence="1">Hypp522 protein</fullName>
    </submittedName>
</protein>
<keyword evidence="2" id="KW-1185">Reference proteome</keyword>
<organism evidence="1 2">
    <name type="scientific">Branchiostoma lanceolatum</name>
    <name type="common">Common lancelet</name>
    <name type="synonym">Amphioxus lanceolatum</name>
    <dbReference type="NCBI Taxonomy" id="7740"/>
    <lineage>
        <taxon>Eukaryota</taxon>
        <taxon>Metazoa</taxon>
        <taxon>Chordata</taxon>
        <taxon>Cephalochordata</taxon>
        <taxon>Leptocardii</taxon>
        <taxon>Amphioxiformes</taxon>
        <taxon>Branchiostomatidae</taxon>
        <taxon>Branchiostoma</taxon>
    </lineage>
</organism>
<dbReference type="AlphaFoldDB" id="A0A8J9W4J4"/>
<evidence type="ECO:0000313" key="2">
    <source>
        <dbReference type="Proteomes" id="UP000838412"/>
    </source>
</evidence>
<proteinExistence type="predicted"/>
<dbReference type="Proteomes" id="UP000838412">
    <property type="component" value="Chromosome 1"/>
</dbReference>
<dbReference type="EMBL" id="OV696686">
    <property type="protein sequence ID" value="CAH1232873.1"/>
    <property type="molecule type" value="Genomic_DNA"/>
</dbReference>
<dbReference type="SUPFAM" id="SSF50156">
    <property type="entry name" value="PDZ domain-like"/>
    <property type="match status" value="1"/>
</dbReference>
<name>A0A8J9W4J4_BRALA</name>